<gene>
    <name evidence="3" type="ORF">BRM9_1629</name>
    <name evidence="4" type="ORF">DSM1535_2324</name>
    <name evidence="5" type="ORF">MB9_0679</name>
</gene>
<dbReference type="PATRIC" id="fig|2162.10.peg.708"/>
<dbReference type="Proteomes" id="UP000062768">
    <property type="component" value="Chromosome I"/>
</dbReference>
<reference evidence="3" key="1">
    <citation type="submission" date="2013-12" db="EMBL/GenBank/DDBJ databases">
        <title>The complete genome sequence of Methanobacterium sp. BRM9.</title>
        <authorList>
            <consortium name="Pastoral Greenhouse Gas Research Consortium"/>
            <person name="Kelly W.J."/>
            <person name="Leahy S.C."/>
            <person name="Perry R."/>
            <person name="Li D."/>
            <person name="Altermann E."/>
            <person name="Lambie S.C."/>
            <person name="Attwood G.T."/>
        </authorList>
    </citation>
    <scope>NUCLEOTIDE SEQUENCE [LARGE SCALE GENOMIC DNA]</scope>
    <source>
        <strain evidence="3">BRM9</strain>
    </source>
</reference>
<feature type="transmembrane region" description="Helical" evidence="2">
    <location>
        <begin position="179"/>
        <end position="199"/>
    </location>
</feature>
<keyword evidence="2" id="KW-0472">Membrane</keyword>
<name>A0A090I530_METFO</name>
<dbReference type="EMBL" id="LN734822">
    <property type="protein sequence ID" value="CEL24323.1"/>
    <property type="molecule type" value="Genomic_DNA"/>
</dbReference>
<dbReference type="KEGG" id="mfc:BRM9_1629"/>
<dbReference type="Proteomes" id="UP000029661">
    <property type="component" value="Chromosome"/>
</dbReference>
<sequence length="202" mass="22858">MVLKPETPEDQIQFSDKGYLICNQCNGYYELQENESPEDFEKCECGGSLNYHEPRTPVEDNLKSTRQHVFNKSPKSQGGYTTQNPLNKVKTETSTSENKRVVDRISPQEPVSDEALDTLITDKGNLWDNVEEFRPENKKNEGTSDVIELNRMMMMVDQKRALEESNKNSPRISRKMGPIGFLGAAIVLLIAVLIITLAGEIF</sequence>
<feature type="compositionally biased region" description="Polar residues" evidence="1">
    <location>
        <begin position="71"/>
        <end position="96"/>
    </location>
</feature>
<organism evidence="4">
    <name type="scientific">Methanobacterium formicicum</name>
    <dbReference type="NCBI Taxonomy" id="2162"/>
    <lineage>
        <taxon>Archaea</taxon>
        <taxon>Methanobacteriati</taxon>
        <taxon>Methanobacteriota</taxon>
        <taxon>Methanomada group</taxon>
        <taxon>Methanobacteria</taxon>
        <taxon>Methanobacteriales</taxon>
        <taxon>Methanobacteriaceae</taxon>
        <taxon>Methanobacterium</taxon>
    </lineage>
</organism>
<evidence type="ECO:0000256" key="2">
    <source>
        <dbReference type="SAM" id="Phobius"/>
    </source>
</evidence>
<protein>
    <submittedName>
        <fullName evidence="4">Putative membrane protein</fullName>
    </submittedName>
</protein>
<evidence type="ECO:0000313" key="6">
    <source>
        <dbReference type="Proteomes" id="UP000062768"/>
    </source>
</evidence>
<reference evidence="5" key="3">
    <citation type="submission" date="2014-09" db="EMBL/GenBank/DDBJ databases">
        <authorList>
            <person name="Bishop-Lilly K.A."/>
            <person name="Broomall S.M."/>
            <person name="Chain P.S."/>
            <person name="Chertkov O."/>
            <person name="Coyne S.R."/>
            <person name="Daligault H.E."/>
            <person name="Davenport K.W."/>
            <person name="Erkkila T."/>
            <person name="Frey K.G."/>
            <person name="Gibbons H.S."/>
            <person name="Gu W."/>
            <person name="Jaissle J."/>
            <person name="Johnson S.L."/>
            <person name="Koroleva G.I."/>
            <person name="Ladner J.T."/>
            <person name="Lo C.-C."/>
            <person name="Minogue T.D."/>
            <person name="Munk C."/>
            <person name="Palacios G.F."/>
            <person name="Redden C.L."/>
            <person name="Rosenzweig C.N."/>
            <person name="Scholz M.B."/>
            <person name="Teshima H."/>
            <person name="Xu Y."/>
        </authorList>
    </citation>
    <scope>NUCLEOTIDE SEQUENCE</scope>
    <source>
        <strain evidence="5">Mb9</strain>
    </source>
</reference>
<keyword evidence="6" id="KW-1185">Reference proteome</keyword>
<feature type="region of interest" description="Disordered" evidence="1">
    <location>
        <begin position="71"/>
        <end position="101"/>
    </location>
</feature>
<evidence type="ECO:0000313" key="4">
    <source>
        <dbReference type="EMBL" id="CEA14699.1"/>
    </source>
</evidence>
<evidence type="ECO:0000313" key="5">
    <source>
        <dbReference type="EMBL" id="CEL24323.1"/>
    </source>
</evidence>
<dbReference type="RefSeq" id="WP_048073644.1">
    <property type="nucleotide sequence ID" value="NZ_CP006933.1"/>
</dbReference>
<proteinExistence type="predicted"/>
<dbReference type="EMBL" id="CP006933">
    <property type="protein sequence ID" value="AIS32441.1"/>
    <property type="molecule type" value="Genomic_DNA"/>
</dbReference>
<accession>A0A090I530</accession>
<keyword evidence="2" id="KW-0812">Transmembrane</keyword>
<evidence type="ECO:0000256" key="1">
    <source>
        <dbReference type="SAM" id="MobiDB-lite"/>
    </source>
</evidence>
<reference evidence="4" key="2">
    <citation type="submission" date="2014-08" db="EMBL/GenBank/DDBJ databases">
        <authorList>
            <person name="Wibberg D."/>
        </authorList>
    </citation>
    <scope>NUCLEOTIDE SEQUENCE</scope>
</reference>
<dbReference type="KEGG" id="mfi:DSM1535_2324"/>
<keyword evidence="2" id="KW-1133">Transmembrane helix</keyword>
<dbReference type="OrthoDB" id="70331at2157"/>
<dbReference type="AlphaFoldDB" id="A0A090I530"/>
<dbReference type="EMBL" id="LN515531">
    <property type="protein sequence ID" value="CEA14699.1"/>
    <property type="molecule type" value="Genomic_DNA"/>
</dbReference>
<dbReference type="GeneID" id="26738936"/>
<evidence type="ECO:0000313" key="3">
    <source>
        <dbReference type="EMBL" id="AIS32441.1"/>
    </source>
</evidence>